<dbReference type="EMBL" id="CP149784">
    <property type="protein sequence ID" value="WYF46642.1"/>
    <property type="molecule type" value="Genomic_DNA"/>
</dbReference>
<dbReference type="AlphaFoldDB" id="A0AAU6Q892"/>
<geneLocation type="plasmid" evidence="2">
    <name>p1</name>
</geneLocation>
<name>A0AAU6Q892_9DEIO</name>
<feature type="region of interest" description="Disordered" evidence="1">
    <location>
        <begin position="193"/>
        <end position="217"/>
    </location>
</feature>
<accession>A0AAU6Q892</accession>
<feature type="region of interest" description="Disordered" evidence="1">
    <location>
        <begin position="141"/>
        <end position="172"/>
    </location>
</feature>
<dbReference type="RefSeq" id="WP_339098121.1">
    <property type="nucleotide sequence ID" value="NZ_CP149784.1"/>
</dbReference>
<reference evidence="2" key="1">
    <citation type="submission" date="2024-03" db="EMBL/GenBank/DDBJ databases">
        <title>Deinococcus weizhi sp. nov., isolated from human skin.</title>
        <authorList>
            <person name="Wei Z."/>
            <person name="Tian F."/>
            <person name="Yang C."/>
            <person name="Xin L.T."/>
            <person name="Wen Z.J."/>
            <person name="Lan K.C."/>
            <person name="Yu L."/>
            <person name="Zhe W."/>
            <person name="Dan F.D."/>
            <person name="Jun W."/>
            <person name="Rui Z."/>
            <person name="Yong X.J."/>
            <person name="Ting Y."/>
            <person name="Wei X."/>
            <person name="Xu Z.G."/>
            <person name="Xin Z."/>
            <person name="Dong F.G."/>
            <person name="Ni X.M."/>
            <person name="Zheng M.G."/>
            <person name="Chun Y."/>
            <person name="Qian W.X."/>
        </authorList>
    </citation>
    <scope>NUCLEOTIDE SEQUENCE</scope>
    <source>
        <strain evidence="2">VB142</strain>
        <plasmid evidence="2">p1</plasmid>
    </source>
</reference>
<evidence type="ECO:0000256" key="1">
    <source>
        <dbReference type="SAM" id="MobiDB-lite"/>
    </source>
</evidence>
<keyword evidence="2" id="KW-0614">Plasmid</keyword>
<evidence type="ECO:0000313" key="2">
    <source>
        <dbReference type="EMBL" id="WYF46642.1"/>
    </source>
</evidence>
<feature type="compositionally biased region" description="Basic and acidic residues" evidence="1">
    <location>
        <begin position="198"/>
        <end position="217"/>
    </location>
</feature>
<protein>
    <submittedName>
        <fullName evidence="2">Uncharacterized protein</fullName>
    </submittedName>
</protein>
<organism evidence="2">
    <name type="scientific">Deinococcus sp. VB142</name>
    <dbReference type="NCBI Taxonomy" id="3112952"/>
    <lineage>
        <taxon>Bacteria</taxon>
        <taxon>Thermotogati</taxon>
        <taxon>Deinococcota</taxon>
        <taxon>Deinococci</taxon>
        <taxon>Deinococcales</taxon>
        <taxon>Deinococcaceae</taxon>
        <taxon>Deinococcus</taxon>
    </lineage>
</organism>
<gene>
    <name evidence="2" type="ORF">WDJ50_18125</name>
</gene>
<proteinExistence type="predicted"/>
<sequence length="217" mass="23727">MSNHRIKDVEELLGCSNSTANHIAHGIAAVLGAPLRRDSRLGYVVSEPVWRELEHMAEVHQRDGVPYKTLLDLLRGGQRYSTADANGLPTMKRVLDSNYELIVTIARLREESLEEIESLRATVMVLVKEIAELKVQVGQLSNSQQPQQPTLPSPPAAAKAPSSPPDVPTVVLARPPVAPAPVVKLTPVAHPAPALPAVKEEKSEEPRRTGLFDFLKR</sequence>